<dbReference type="SUPFAM" id="SSF53448">
    <property type="entry name" value="Nucleotide-diphospho-sugar transferases"/>
    <property type="match status" value="1"/>
</dbReference>
<comment type="caution">
    <text evidence="2">The sequence shown here is derived from an EMBL/GenBank/DDBJ whole genome shotgun (WGS) entry which is preliminary data.</text>
</comment>
<keyword evidence="3" id="KW-1185">Reference proteome</keyword>
<reference evidence="2 3" key="1">
    <citation type="submission" date="2024-06" db="EMBL/GenBank/DDBJ databases">
        <authorList>
            <person name="Kaempfer P."/>
            <person name="Viver T."/>
        </authorList>
    </citation>
    <scope>NUCLEOTIDE SEQUENCE [LARGE SCALE GENOMIC DNA]</scope>
    <source>
        <strain evidence="2 3">ST-75</strain>
    </source>
</reference>
<organism evidence="2 3">
    <name type="scientific">Flavobacterium rhizophilum</name>
    <dbReference type="NCBI Taxonomy" id="3163296"/>
    <lineage>
        <taxon>Bacteria</taxon>
        <taxon>Pseudomonadati</taxon>
        <taxon>Bacteroidota</taxon>
        <taxon>Flavobacteriia</taxon>
        <taxon>Flavobacteriales</taxon>
        <taxon>Flavobacteriaceae</taxon>
        <taxon>Flavobacterium</taxon>
    </lineage>
</organism>
<sequence>MNPELSVIIVNYNGLKYIKDCFDSLYDRIKGISFEIVVLDNNSADESCAYIEQHYPEVVLIKSKVNHGFGKGNNEAVKHAKGEYLLLFNNDTILQDDITPVITYLKNNKDVGAAGIKMLNGNKDYLPSVGKFPDIESTFLFKRMFNMGEEFRTGNFTRQVYEIDWLSGSFIIMPKELYIAINGFDEDYFMYVEDVDFCKKIEQKGYKRVFMPQCGFVHFVGFDKSRNPLLVKGHRLFIKKHFTGLKKAGLLAVLQLNAIVKQLKLKLNIG</sequence>
<dbReference type="PANTHER" id="PTHR43179:SF7">
    <property type="entry name" value="RHAMNOSYLTRANSFERASE WBBL"/>
    <property type="match status" value="1"/>
</dbReference>
<proteinExistence type="predicted"/>
<protein>
    <submittedName>
        <fullName evidence="2">Glycosyltransferase family 2 protein</fullName>
        <ecNumber evidence="2">2.4.-.-</ecNumber>
    </submittedName>
</protein>
<dbReference type="Gene3D" id="3.90.550.10">
    <property type="entry name" value="Spore Coat Polysaccharide Biosynthesis Protein SpsA, Chain A"/>
    <property type="match status" value="1"/>
</dbReference>
<dbReference type="GO" id="GO:0016757">
    <property type="term" value="F:glycosyltransferase activity"/>
    <property type="evidence" value="ECO:0007669"/>
    <property type="project" value="UniProtKB-KW"/>
</dbReference>
<dbReference type="Proteomes" id="UP001629059">
    <property type="component" value="Unassembled WGS sequence"/>
</dbReference>
<feature type="domain" description="Glycosyltransferase 2-like" evidence="1">
    <location>
        <begin position="6"/>
        <end position="133"/>
    </location>
</feature>
<accession>A0ABW8YC31</accession>
<evidence type="ECO:0000259" key="1">
    <source>
        <dbReference type="Pfam" id="PF00535"/>
    </source>
</evidence>
<dbReference type="InterPro" id="IPR001173">
    <property type="entry name" value="Glyco_trans_2-like"/>
</dbReference>
<dbReference type="RefSeq" id="WP_408074777.1">
    <property type="nucleotide sequence ID" value="NZ_JBELQB010000006.1"/>
</dbReference>
<dbReference type="EMBL" id="JBELQB010000006">
    <property type="protein sequence ID" value="MFL9837779.1"/>
    <property type="molecule type" value="Genomic_DNA"/>
</dbReference>
<dbReference type="PANTHER" id="PTHR43179">
    <property type="entry name" value="RHAMNOSYLTRANSFERASE WBBL"/>
    <property type="match status" value="1"/>
</dbReference>
<dbReference type="Pfam" id="PF00535">
    <property type="entry name" value="Glycos_transf_2"/>
    <property type="match status" value="1"/>
</dbReference>
<dbReference type="EC" id="2.4.-.-" evidence="2"/>
<gene>
    <name evidence="2" type="ORF">ABS768_09740</name>
</gene>
<keyword evidence="2" id="KW-0808">Transferase</keyword>
<name>A0ABW8YC31_9FLAO</name>
<keyword evidence="2" id="KW-0328">Glycosyltransferase</keyword>
<evidence type="ECO:0000313" key="3">
    <source>
        <dbReference type="Proteomes" id="UP001629059"/>
    </source>
</evidence>
<evidence type="ECO:0000313" key="2">
    <source>
        <dbReference type="EMBL" id="MFL9837779.1"/>
    </source>
</evidence>
<dbReference type="InterPro" id="IPR029044">
    <property type="entry name" value="Nucleotide-diphossugar_trans"/>
</dbReference>
<dbReference type="CDD" id="cd04186">
    <property type="entry name" value="GT_2_like_c"/>
    <property type="match status" value="1"/>
</dbReference>